<dbReference type="GO" id="GO:0005524">
    <property type="term" value="F:ATP binding"/>
    <property type="evidence" value="ECO:0007669"/>
    <property type="project" value="UniProtKB-KW"/>
</dbReference>
<dbReference type="Gene3D" id="3.30.70.890">
    <property type="entry name" value="GHMP kinase, C-terminal domain"/>
    <property type="match status" value="1"/>
</dbReference>
<organism evidence="10 11">
    <name type="scientific">Photobacterium aphoticum</name>
    <dbReference type="NCBI Taxonomy" id="754436"/>
    <lineage>
        <taxon>Bacteria</taxon>
        <taxon>Pseudomonadati</taxon>
        <taxon>Pseudomonadota</taxon>
        <taxon>Gammaproteobacteria</taxon>
        <taxon>Vibrionales</taxon>
        <taxon>Vibrionaceae</taxon>
        <taxon>Photobacterium</taxon>
    </lineage>
</organism>
<accession>A0A090R381</accession>
<dbReference type="InterPro" id="IPR013750">
    <property type="entry name" value="GHMP_kinase_C_dom"/>
</dbReference>
<keyword evidence="4 10" id="KW-0418">Kinase</keyword>
<dbReference type="STRING" id="754436.JCM19237_4995"/>
<evidence type="ECO:0000313" key="11">
    <source>
        <dbReference type="Proteomes" id="UP000029227"/>
    </source>
</evidence>
<dbReference type="GO" id="GO:0006012">
    <property type="term" value="P:galactose metabolic process"/>
    <property type="evidence" value="ECO:0007669"/>
    <property type="project" value="UniProtKB-KW"/>
</dbReference>
<dbReference type="GO" id="GO:0046872">
    <property type="term" value="F:metal ion binding"/>
    <property type="evidence" value="ECO:0007669"/>
    <property type="project" value="UniProtKB-KW"/>
</dbReference>
<dbReference type="EMBL" id="BBMN01000001">
    <property type="protein sequence ID" value="GAL02102.1"/>
    <property type="molecule type" value="Genomic_DNA"/>
</dbReference>
<evidence type="ECO:0000256" key="5">
    <source>
        <dbReference type="ARBA" id="ARBA00022840"/>
    </source>
</evidence>
<comment type="caution">
    <text evidence="10">The sequence shown here is derived from an EMBL/GenBank/DDBJ whole genome shotgun (WGS) entry which is preliminary data.</text>
</comment>
<keyword evidence="8" id="KW-0119">Carbohydrate metabolism</keyword>
<dbReference type="Pfam" id="PF08544">
    <property type="entry name" value="GHMP_kinases_C"/>
    <property type="match status" value="1"/>
</dbReference>
<dbReference type="FunFam" id="3.30.70.890:FF:000001">
    <property type="entry name" value="Galactokinase"/>
    <property type="match status" value="1"/>
</dbReference>
<keyword evidence="5" id="KW-0067">ATP-binding</keyword>
<keyword evidence="1 10" id="KW-0808">Transferase</keyword>
<protein>
    <submittedName>
        <fullName evidence="10">Galactokinase</fullName>
        <ecNumber evidence="10">2.7.1.6</ecNumber>
    </submittedName>
</protein>
<dbReference type="Proteomes" id="UP000029227">
    <property type="component" value="Unassembled WGS sequence"/>
</dbReference>
<name>A0A090R381_9GAMM</name>
<keyword evidence="7" id="KW-0299">Galactose metabolism</keyword>
<evidence type="ECO:0000256" key="2">
    <source>
        <dbReference type="ARBA" id="ARBA00022723"/>
    </source>
</evidence>
<evidence type="ECO:0000256" key="8">
    <source>
        <dbReference type="ARBA" id="ARBA00023277"/>
    </source>
</evidence>
<reference evidence="10 11" key="1">
    <citation type="journal article" date="2014" name="Genome Announc.">
        <title>Draft Genome Sequences of Two Vibrionaceae Species, Vibrio ponticus C121 and Photobacterium aphoticum C119, Isolated as Coral Reef Microbiota.</title>
        <authorList>
            <person name="Al-saari N."/>
            <person name="Meirelles P.M."/>
            <person name="Mino S."/>
            <person name="Suda W."/>
            <person name="Oshima K."/>
            <person name="Hattori M."/>
            <person name="Ohkuma M."/>
            <person name="Thompson F.L."/>
            <person name="Gomez-Gil B."/>
            <person name="Sawabe T."/>
            <person name="Sawabe T."/>
        </authorList>
    </citation>
    <scope>NUCLEOTIDE SEQUENCE [LARGE SCALE GENOMIC DNA]</scope>
    <source>
        <strain evidence="10 11">JCM 19237</strain>
    </source>
</reference>
<evidence type="ECO:0000256" key="3">
    <source>
        <dbReference type="ARBA" id="ARBA00022741"/>
    </source>
</evidence>
<dbReference type="eggNOG" id="COG0153">
    <property type="taxonomic scope" value="Bacteria"/>
</dbReference>
<keyword evidence="3" id="KW-0547">Nucleotide-binding</keyword>
<dbReference type="AlphaFoldDB" id="A0A090R381"/>
<gene>
    <name evidence="10" type="ORF">JCM19237_4995</name>
</gene>
<dbReference type="SUPFAM" id="SSF55060">
    <property type="entry name" value="GHMP Kinase, C-terminal domain"/>
    <property type="match status" value="1"/>
</dbReference>
<dbReference type="InterPro" id="IPR036554">
    <property type="entry name" value="GHMP_kinase_C_sf"/>
</dbReference>
<dbReference type="PANTHER" id="PTHR10457">
    <property type="entry name" value="MEVALONATE KINASE/GALACTOKINASE"/>
    <property type="match status" value="1"/>
</dbReference>
<evidence type="ECO:0000256" key="4">
    <source>
        <dbReference type="ARBA" id="ARBA00022777"/>
    </source>
</evidence>
<evidence type="ECO:0000259" key="9">
    <source>
        <dbReference type="Pfam" id="PF08544"/>
    </source>
</evidence>
<dbReference type="EC" id="2.7.1.6" evidence="10"/>
<dbReference type="GO" id="GO:0005829">
    <property type="term" value="C:cytosol"/>
    <property type="evidence" value="ECO:0007669"/>
    <property type="project" value="TreeGrafter"/>
</dbReference>
<dbReference type="GO" id="GO:0004335">
    <property type="term" value="F:galactokinase activity"/>
    <property type="evidence" value="ECO:0007669"/>
    <property type="project" value="UniProtKB-EC"/>
</dbReference>
<evidence type="ECO:0000256" key="7">
    <source>
        <dbReference type="ARBA" id="ARBA00023144"/>
    </source>
</evidence>
<proteinExistence type="predicted"/>
<evidence type="ECO:0000256" key="1">
    <source>
        <dbReference type="ARBA" id="ARBA00022679"/>
    </source>
</evidence>
<keyword evidence="2" id="KW-0479">Metal-binding</keyword>
<sequence length="141" mass="15214">MTIEMFNEKVDTLDPQVAKRARHVITENDRTLAAADALRANDLKRMGELMAESHASMRDDFEITVFEVDTLVEIVKNVIGEQGGVRMTGGGFGGCIVALVPPTLVDDVKAAVEAQYEAATGLKESIYVCQAKDGAGLVEML</sequence>
<evidence type="ECO:0000256" key="6">
    <source>
        <dbReference type="ARBA" id="ARBA00022842"/>
    </source>
</evidence>
<evidence type="ECO:0000313" key="10">
    <source>
        <dbReference type="EMBL" id="GAL02102.1"/>
    </source>
</evidence>
<keyword evidence="6" id="KW-0460">Magnesium</keyword>
<dbReference type="PANTHER" id="PTHR10457:SF7">
    <property type="entry name" value="GALACTOKINASE-RELATED"/>
    <property type="match status" value="1"/>
</dbReference>
<feature type="domain" description="GHMP kinase C-terminal" evidence="9">
    <location>
        <begin position="35"/>
        <end position="117"/>
    </location>
</feature>